<dbReference type="InterPro" id="IPR036215">
    <property type="entry name" value="TM0957-like_sf"/>
</dbReference>
<protein>
    <recommendedName>
        <fullName evidence="3">Lipoprotein</fullName>
    </recommendedName>
</protein>
<dbReference type="PROSITE" id="PS51257">
    <property type="entry name" value="PROKAR_LIPOPROTEIN"/>
    <property type="match status" value="1"/>
</dbReference>
<proteinExistence type="predicted"/>
<evidence type="ECO:0000313" key="2">
    <source>
        <dbReference type="Proteomes" id="UP000029462"/>
    </source>
</evidence>
<gene>
    <name evidence="1" type="ORF">EV102420_14_01380</name>
</gene>
<keyword evidence="2" id="KW-1185">Reference proteome</keyword>
<dbReference type="Pfam" id="PF10054">
    <property type="entry name" value="DUF2291"/>
    <property type="match status" value="1"/>
</dbReference>
<dbReference type="EMBL" id="BBMZ01000014">
    <property type="protein sequence ID" value="GAL59079.1"/>
    <property type="molecule type" value="Genomic_DNA"/>
</dbReference>
<dbReference type="InterPro" id="IPR014582">
    <property type="entry name" value="UCP033535_lipo"/>
</dbReference>
<dbReference type="RefSeq" id="WP_042392570.1">
    <property type="nucleotide sequence ID" value="NZ_BBMZ01000014.1"/>
</dbReference>
<comment type="caution">
    <text evidence="1">The sequence shown here is derived from an EMBL/GenBank/DDBJ whole genome shotgun (WGS) entry which is preliminary data.</text>
</comment>
<organism evidence="1 2">
    <name type="scientific">Pseudescherichia vulneris NBRC 102420</name>
    <dbReference type="NCBI Taxonomy" id="1115515"/>
    <lineage>
        <taxon>Bacteria</taxon>
        <taxon>Pseudomonadati</taxon>
        <taxon>Pseudomonadota</taxon>
        <taxon>Gammaproteobacteria</taxon>
        <taxon>Enterobacterales</taxon>
        <taxon>Enterobacteriaceae</taxon>
        <taxon>Pseudescherichia</taxon>
    </lineage>
</organism>
<dbReference type="STRING" id="1115515.EV102420_14_01380"/>
<dbReference type="Proteomes" id="UP000029462">
    <property type="component" value="Unassembled WGS sequence"/>
</dbReference>
<dbReference type="eggNOG" id="COG5618">
    <property type="taxonomic scope" value="Bacteria"/>
</dbReference>
<sequence>MGVKQWGVALIGCTTLLLTACTVVDLDENGKPIMPVDPNAKQNFDNLTPQQIAQQTWQSRVMDAANQHALDASAFASQLKATSGAPRSVFVRLTSQVTAVDVSNAREQKLTFTVDNQPLTIQLGPVMRGNAIRDATGFKFEDFTNQVQFAQLSRAYNREAAKHLPKIDASWSGKPATVLFAVTLANGKAQDAAALDVKQEAP</sequence>
<name>A0A090V760_PSEVU</name>
<dbReference type="PIRSF" id="PIRSF033535">
    <property type="entry name" value="UCP033535_plp"/>
    <property type="match status" value="1"/>
</dbReference>
<accession>A0A090V760</accession>
<evidence type="ECO:0008006" key="3">
    <source>
        <dbReference type="Google" id="ProtNLM"/>
    </source>
</evidence>
<dbReference type="OrthoDB" id="156515at2"/>
<dbReference type="SUPFAM" id="SSF141318">
    <property type="entry name" value="TM0957-like"/>
    <property type="match status" value="1"/>
</dbReference>
<reference evidence="1 2" key="1">
    <citation type="submission" date="2014-09" db="EMBL/GenBank/DDBJ databases">
        <title>Whole genome shotgun sequence of Escherichia vulneris NBRC 102420.</title>
        <authorList>
            <person name="Yoshida Y."/>
            <person name="Hosoyama A."/>
            <person name="Tsuchikane K."/>
            <person name="Ohji S."/>
            <person name="Ichikawa N."/>
            <person name="Kimura A."/>
            <person name="Yamazoe A."/>
            <person name="Ezaki T."/>
            <person name="Fujita N."/>
        </authorList>
    </citation>
    <scope>NUCLEOTIDE SEQUENCE [LARGE SCALE GENOMIC DNA]</scope>
    <source>
        <strain evidence="1 2">NBRC 102420</strain>
    </source>
</reference>
<dbReference type="AlphaFoldDB" id="A0A090V760"/>
<evidence type="ECO:0000313" key="1">
    <source>
        <dbReference type="EMBL" id="GAL59079.1"/>
    </source>
</evidence>